<dbReference type="PROSITE" id="PS50850">
    <property type="entry name" value="MFS"/>
    <property type="match status" value="1"/>
</dbReference>
<evidence type="ECO:0000256" key="4">
    <source>
        <dbReference type="ARBA" id="ARBA00023136"/>
    </source>
</evidence>
<dbReference type="InterPro" id="IPR020846">
    <property type="entry name" value="MFS_dom"/>
</dbReference>
<feature type="transmembrane region" description="Helical" evidence="5">
    <location>
        <begin position="197"/>
        <end position="218"/>
    </location>
</feature>
<feature type="transmembrane region" description="Helical" evidence="5">
    <location>
        <begin position="328"/>
        <end position="349"/>
    </location>
</feature>
<dbReference type="GO" id="GO:0016020">
    <property type="term" value="C:membrane"/>
    <property type="evidence" value="ECO:0007669"/>
    <property type="project" value="UniProtKB-SubCell"/>
</dbReference>
<dbReference type="OrthoDB" id="9810941at2"/>
<feature type="transmembrane region" description="Helical" evidence="5">
    <location>
        <begin position="294"/>
        <end position="316"/>
    </location>
</feature>
<protein>
    <submittedName>
        <fullName evidence="7">Putative MFS family arabinose efflux permease</fullName>
    </submittedName>
</protein>
<evidence type="ECO:0000256" key="5">
    <source>
        <dbReference type="SAM" id="Phobius"/>
    </source>
</evidence>
<feature type="transmembrane region" description="Helical" evidence="5">
    <location>
        <begin position="238"/>
        <end position="258"/>
    </location>
</feature>
<comment type="caution">
    <text evidence="7">The sequence shown here is derived from an EMBL/GenBank/DDBJ whole genome shotgun (WGS) entry which is preliminary data.</text>
</comment>
<reference evidence="7 8" key="1">
    <citation type="submission" date="2018-05" db="EMBL/GenBank/DDBJ databases">
        <title>Genomic Encyclopedia of Type Strains, Phase IV (KMG-IV): sequencing the most valuable type-strain genomes for metagenomic binning, comparative biology and taxonomic classification.</title>
        <authorList>
            <person name="Goeker M."/>
        </authorList>
    </citation>
    <scope>NUCLEOTIDE SEQUENCE [LARGE SCALE GENOMIC DNA]</scope>
    <source>
        <strain evidence="7 8">DSM 103371</strain>
    </source>
</reference>
<comment type="subcellular location">
    <subcellularLocation>
        <location evidence="1">Membrane</location>
        <topology evidence="1">Multi-pass membrane protein</topology>
    </subcellularLocation>
</comment>
<feature type="domain" description="Major facilitator superfamily (MFS) profile" evidence="6">
    <location>
        <begin position="169"/>
        <end position="385"/>
    </location>
</feature>
<feature type="transmembrane region" description="Helical" evidence="5">
    <location>
        <begin position="270"/>
        <end position="288"/>
    </location>
</feature>
<dbReference type="EMBL" id="QGGV01000010">
    <property type="protein sequence ID" value="PWK54766.1"/>
    <property type="molecule type" value="Genomic_DNA"/>
</dbReference>
<dbReference type="Gene3D" id="1.20.1250.20">
    <property type="entry name" value="MFS general substrate transporter like domains"/>
    <property type="match status" value="2"/>
</dbReference>
<gene>
    <name evidence="7" type="ORF">C8D95_11058</name>
</gene>
<dbReference type="Proteomes" id="UP000245390">
    <property type="component" value="Unassembled WGS sequence"/>
</dbReference>
<dbReference type="InterPro" id="IPR011701">
    <property type="entry name" value="MFS"/>
</dbReference>
<name>A0A316G4B8_9RHOB</name>
<feature type="transmembrane region" description="Helical" evidence="5">
    <location>
        <begin position="12"/>
        <end position="30"/>
    </location>
</feature>
<dbReference type="PANTHER" id="PTHR23514">
    <property type="entry name" value="BYPASS OF STOP CODON PROTEIN 6"/>
    <property type="match status" value="1"/>
</dbReference>
<evidence type="ECO:0000256" key="3">
    <source>
        <dbReference type="ARBA" id="ARBA00022989"/>
    </source>
</evidence>
<evidence type="ECO:0000313" key="8">
    <source>
        <dbReference type="Proteomes" id="UP000245390"/>
    </source>
</evidence>
<keyword evidence="8" id="KW-1185">Reference proteome</keyword>
<keyword evidence="3 5" id="KW-1133">Transmembrane helix</keyword>
<keyword evidence="2 5" id="KW-0812">Transmembrane</keyword>
<dbReference type="SUPFAM" id="SSF103473">
    <property type="entry name" value="MFS general substrate transporter"/>
    <property type="match status" value="1"/>
</dbReference>
<feature type="transmembrane region" description="Helical" evidence="5">
    <location>
        <begin position="99"/>
        <end position="116"/>
    </location>
</feature>
<evidence type="ECO:0000256" key="2">
    <source>
        <dbReference type="ARBA" id="ARBA00022692"/>
    </source>
</evidence>
<dbReference type="InterPro" id="IPR036259">
    <property type="entry name" value="MFS_trans_sf"/>
</dbReference>
<evidence type="ECO:0000256" key="1">
    <source>
        <dbReference type="ARBA" id="ARBA00004141"/>
    </source>
</evidence>
<dbReference type="RefSeq" id="WP_109760559.1">
    <property type="nucleotide sequence ID" value="NZ_CP034588.1"/>
</dbReference>
<evidence type="ECO:0000259" key="6">
    <source>
        <dbReference type="PROSITE" id="PS50850"/>
    </source>
</evidence>
<keyword evidence="4 5" id="KW-0472">Membrane</keyword>
<feature type="transmembrane region" description="Helical" evidence="5">
    <location>
        <begin position="137"/>
        <end position="158"/>
    </location>
</feature>
<dbReference type="AlphaFoldDB" id="A0A316G4B8"/>
<proteinExistence type="predicted"/>
<feature type="transmembrane region" description="Helical" evidence="5">
    <location>
        <begin position="164"/>
        <end position="185"/>
    </location>
</feature>
<dbReference type="GO" id="GO:0022857">
    <property type="term" value="F:transmembrane transporter activity"/>
    <property type="evidence" value="ECO:0007669"/>
    <property type="project" value="InterPro"/>
</dbReference>
<dbReference type="PANTHER" id="PTHR23514:SF13">
    <property type="entry name" value="INNER MEMBRANE PROTEIN YBJJ"/>
    <property type="match status" value="1"/>
</dbReference>
<sequence length="385" mass="39304">MTINPRGHAARIMAAFALHASVVGGLFLRLPEIQLDLGLSEAAYGLVLLGMPVGVVLGSIMVAPLIQARGPRQVLVWGLPMTAAAQILCALSPSGLALAVSLFLLGVAFSTGNVAINVEADRFETAHSGRIMSRCHGWWAVGFLVTTLVATLLVREAISPLTQFVWHTVVLTLAAAAVLGTMPVSTNGGDTGPARRFAVPGPAILAIGAFAAAGVLMEGATRGWAVIYARDTFGATDWVAALALPAVVATQTAGRFAGDRLVAIYGTVRTARGFAVILFLGTLAVVAAPTLPLLMAGLLLIGAGMSTVQPLAFAASARAPGRPAAENVAAYSTISTLIGFVGPSAFGALAEAIGLRATFALALPLPILAIWFASSLLPSRTAGQG</sequence>
<feature type="transmembrane region" description="Helical" evidence="5">
    <location>
        <begin position="42"/>
        <end position="62"/>
    </location>
</feature>
<dbReference type="InterPro" id="IPR051788">
    <property type="entry name" value="MFS_Transporter"/>
</dbReference>
<organism evidence="7 8">
    <name type="scientific">Silicimonas algicola</name>
    <dbReference type="NCBI Taxonomy" id="1826607"/>
    <lineage>
        <taxon>Bacteria</taxon>
        <taxon>Pseudomonadati</taxon>
        <taxon>Pseudomonadota</taxon>
        <taxon>Alphaproteobacteria</taxon>
        <taxon>Rhodobacterales</taxon>
        <taxon>Paracoccaceae</taxon>
    </lineage>
</organism>
<dbReference type="KEGG" id="salo:EF888_01100"/>
<dbReference type="Pfam" id="PF07690">
    <property type="entry name" value="MFS_1"/>
    <property type="match status" value="1"/>
</dbReference>
<evidence type="ECO:0000313" key="7">
    <source>
        <dbReference type="EMBL" id="PWK54766.1"/>
    </source>
</evidence>
<accession>A0A316G4B8</accession>
<feature type="transmembrane region" description="Helical" evidence="5">
    <location>
        <begin position="355"/>
        <end position="377"/>
    </location>
</feature>
<feature type="transmembrane region" description="Helical" evidence="5">
    <location>
        <begin position="74"/>
        <end position="93"/>
    </location>
</feature>